<keyword evidence="1" id="KW-0812">Transmembrane</keyword>
<keyword evidence="3" id="KW-1185">Reference proteome</keyword>
<dbReference type="AlphaFoldDB" id="A0A2Z6AVU4"/>
<protein>
    <submittedName>
        <fullName evidence="2">Uncharacterized protein</fullName>
    </submittedName>
</protein>
<keyword evidence="1" id="KW-0472">Membrane</keyword>
<organism evidence="2 3">
    <name type="scientific">Desulfovibrio ferrophilus</name>
    <dbReference type="NCBI Taxonomy" id="241368"/>
    <lineage>
        <taxon>Bacteria</taxon>
        <taxon>Pseudomonadati</taxon>
        <taxon>Thermodesulfobacteriota</taxon>
        <taxon>Desulfovibrionia</taxon>
        <taxon>Desulfovibrionales</taxon>
        <taxon>Desulfovibrionaceae</taxon>
        <taxon>Desulfovibrio</taxon>
    </lineage>
</organism>
<sequence>MPGQEAYAWLTALMAVAGVTAPIKAFLPPAEHLTDTLITVVATFILHCR</sequence>
<gene>
    <name evidence="2" type="ORF">DFE_0607</name>
</gene>
<evidence type="ECO:0000313" key="2">
    <source>
        <dbReference type="EMBL" id="BBD07333.1"/>
    </source>
</evidence>
<feature type="transmembrane region" description="Helical" evidence="1">
    <location>
        <begin position="6"/>
        <end position="27"/>
    </location>
</feature>
<dbReference type="KEGG" id="dfl:DFE_0607"/>
<evidence type="ECO:0000256" key="1">
    <source>
        <dbReference type="SAM" id="Phobius"/>
    </source>
</evidence>
<dbReference type="EMBL" id="AP017378">
    <property type="protein sequence ID" value="BBD07333.1"/>
    <property type="molecule type" value="Genomic_DNA"/>
</dbReference>
<keyword evidence="1" id="KW-1133">Transmembrane helix</keyword>
<name>A0A2Z6AVU4_9BACT</name>
<evidence type="ECO:0000313" key="3">
    <source>
        <dbReference type="Proteomes" id="UP000269883"/>
    </source>
</evidence>
<reference evidence="2 3" key="1">
    <citation type="journal article" date="2018" name="Sci. Adv.">
        <title>Multi-heme cytochromes provide a pathway for survival in energy-limited environments.</title>
        <authorList>
            <person name="Deng X."/>
            <person name="Dohmae N."/>
            <person name="Nealson K.H."/>
            <person name="Hashimoto K."/>
            <person name="Okamoto A."/>
        </authorList>
    </citation>
    <scope>NUCLEOTIDE SEQUENCE [LARGE SCALE GENOMIC DNA]</scope>
    <source>
        <strain evidence="2 3">IS5</strain>
    </source>
</reference>
<dbReference type="Proteomes" id="UP000269883">
    <property type="component" value="Chromosome"/>
</dbReference>
<accession>A0A2Z6AVU4</accession>
<proteinExistence type="predicted"/>